<dbReference type="RefSeq" id="WP_123182251.1">
    <property type="nucleotide sequence ID" value="NZ_RHGB01000007.1"/>
</dbReference>
<comment type="similarity">
    <text evidence="2 11 12">Belongs to the TonB-dependent receptor family.</text>
</comment>
<dbReference type="Pfam" id="PF00593">
    <property type="entry name" value="TonB_dep_Rec_b-barrel"/>
    <property type="match status" value="1"/>
</dbReference>
<protein>
    <submittedName>
        <fullName evidence="15">TonB-dependent receptor</fullName>
    </submittedName>
</protein>
<evidence type="ECO:0000259" key="14">
    <source>
        <dbReference type="SMART" id="SM00965"/>
    </source>
</evidence>
<dbReference type="EMBL" id="RHGB01000007">
    <property type="protein sequence ID" value="RNL64771.1"/>
    <property type="molecule type" value="Genomic_DNA"/>
</dbReference>
<evidence type="ECO:0000256" key="2">
    <source>
        <dbReference type="ARBA" id="ARBA00009810"/>
    </source>
</evidence>
<keyword evidence="13" id="KW-0732">Signal</keyword>
<dbReference type="PANTHER" id="PTHR30069">
    <property type="entry name" value="TONB-DEPENDENT OUTER MEMBRANE RECEPTOR"/>
    <property type="match status" value="1"/>
</dbReference>
<keyword evidence="5" id="KW-0406">Ion transport</keyword>
<reference evidence="15 16" key="1">
    <citation type="submission" date="2018-10" db="EMBL/GenBank/DDBJ databases">
        <title>Draft genome sequence of Zhongshania sp. DSW25-10.</title>
        <authorList>
            <person name="Oh J."/>
        </authorList>
    </citation>
    <scope>NUCLEOTIDE SEQUENCE [LARGE SCALE GENOMIC DNA]</scope>
    <source>
        <strain evidence="15 16">DSW25-10</strain>
    </source>
</reference>
<proteinExistence type="inferred from homology"/>
<keyword evidence="16" id="KW-1185">Reference proteome</keyword>
<dbReference type="InterPro" id="IPR000531">
    <property type="entry name" value="Beta-barrel_TonB"/>
</dbReference>
<evidence type="ECO:0000256" key="7">
    <source>
        <dbReference type="ARBA" id="ARBA00023004"/>
    </source>
</evidence>
<feature type="chain" id="PRO_5047113889" evidence="13">
    <location>
        <begin position="28"/>
        <end position="731"/>
    </location>
</feature>
<evidence type="ECO:0000313" key="15">
    <source>
        <dbReference type="EMBL" id="RNL64771.1"/>
    </source>
</evidence>
<keyword evidence="7" id="KW-0408">Iron</keyword>
<dbReference type="Gene3D" id="2.170.130.10">
    <property type="entry name" value="TonB-dependent receptor, plug domain"/>
    <property type="match status" value="1"/>
</dbReference>
<evidence type="ECO:0000256" key="6">
    <source>
        <dbReference type="ARBA" id="ARBA00022692"/>
    </source>
</evidence>
<keyword evidence="10 11" id="KW-0998">Cell outer membrane</keyword>
<comment type="subcellular location">
    <subcellularLocation>
        <location evidence="1 11">Cell outer membrane</location>
        <topology evidence="1 11">Multi-pass membrane protein</topology>
    </subcellularLocation>
</comment>
<keyword evidence="3 11" id="KW-0813">Transport</keyword>
<sequence>MRPFTHAALTRPLLCALALAYATATFADTATQAQHYELAAGPLGRNLSLIATQNGIPLAFDPALTQGLQSPSLVGDYTPQQALNLLIEGSGLQLVQKEDGSYTLEKSQNLTSLPSVKISASSISSPQTSLDYSRDELNAVQPRDVKELFKKDAAVAVGGSIPVNQKVYVRGVEETAMAVSIDGGRQNNKVFHHNATNLIDPSLLKAVRASAGVAAADDGPGAIGGSLVYETVDVEDLLSPQRNFGGFVDGRYSSNGDQLTTGASIYGRNSGFEALFYLNHTNGDDYEDGEGDTVRFTEPGLLSKLSKVAYENEQAGRFELSMENVNDESQRPYRANFVGLTVGRPVPESRVYDLTRESLNFNYSRDTAQGLWNPSVTIASGETELETREVPLDDPTTLIVYTGITESQSMTVKNTFYTRFGEIVAGVDHYDDSAIFRYEGDPDLEEQAENLGVFIQVRQTIGEQLNLSYGIRHDQQDFTGTDGSRHDDSGTSGNIAADYQINDYLTAKAAYAQVWGGVALAENFILNGGWSYENIKAVEAENYSFALRTQVGGAFAEATLYQTDIENGRTPSYGGGPDLAANFKIDGYDIVVGFLGQRGEITMKYANIESEMDGIVASSYDGNYFTVPLGEIITVSGTLNLSQIPVTLGMDAEFALENDAVEDSGAKQDSYTVVNAYVNYAATDNLNLRLSIDNLTDESYTDRASYGQEFTTVKTLLEPGRSIILSARLGF</sequence>
<evidence type="ECO:0000256" key="4">
    <source>
        <dbReference type="ARBA" id="ARBA00022452"/>
    </source>
</evidence>
<keyword evidence="4 11" id="KW-1134">Transmembrane beta strand</keyword>
<dbReference type="InterPro" id="IPR037066">
    <property type="entry name" value="Plug_dom_sf"/>
</dbReference>
<dbReference type="SUPFAM" id="SSF56935">
    <property type="entry name" value="Porins"/>
    <property type="match status" value="1"/>
</dbReference>
<dbReference type="PROSITE" id="PS52016">
    <property type="entry name" value="TONB_DEPENDENT_REC_3"/>
    <property type="match status" value="1"/>
</dbReference>
<dbReference type="SMART" id="SM00965">
    <property type="entry name" value="STN"/>
    <property type="match status" value="1"/>
</dbReference>
<evidence type="ECO:0000256" key="9">
    <source>
        <dbReference type="ARBA" id="ARBA00023136"/>
    </source>
</evidence>
<evidence type="ECO:0000256" key="12">
    <source>
        <dbReference type="RuleBase" id="RU003357"/>
    </source>
</evidence>
<evidence type="ECO:0000256" key="5">
    <source>
        <dbReference type="ARBA" id="ARBA00022496"/>
    </source>
</evidence>
<keyword evidence="15" id="KW-0675">Receptor</keyword>
<accession>A0ABX9W3J5</accession>
<dbReference type="InterPro" id="IPR012910">
    <property type="entry name" value="Plug_dom"/>
</dbReference>
<dbReference type="Proteomes" id="UP000274695">
    <property type="component" value="Unassembled WGS sequence"/>
</dbReference>
<evidence type="ECO:0000256" key="1">
    <source>
        <dbReference type="ARBA" id="ARBA00004571"/>
    </source>
</evidence>
<dbReference type="Gene3D" id="3.55.50.30">
    <property type="match status" value="1"/>
</dbReference>
<dbReference type="InterPro" id="IPR036942">
    <property type="entry name" value="Beta-barrel_TonB_sf"/>
</dbReference>
<gene>
    <name evidence="15" type="ORF">D0911_08385</name>
</gene>
<keyword evidence="6 11" id="KW-0812">Transmembrane</keyword>
<dbReference type="PANTHER" id="PTHR30069:SF41">
    <property type="entry name" value="HEME_HEMOPEXIN UTILIZATION PROTEIN C"/>
    <property type="match status" value="1"/>
</dbReference>
<keyword evidence="9 11" id="KW-0472">Membrane</keyword>
<evidence type="ECO:0000256" key="13">
    <source>
        <dbReference type="SAM" id="SignalP"/>
    </source>
</evidence>
<name>A0ABX9W3J5_9GAMM</name>
<dbReference type="InterPro" id="IPR011662">
    <property type="entry name" value="Secretin/TonB_short_N"/>
</dbReference>
<dbReference type="Gene3D" id="2.40.170.20">
    <property type="entry name" value="TonB-dependent receptor, beta-barrel domain"/>
    <property type="match status" value="1"/>
</dbReference>
<comment type="caution">
    <text evidence="15">The sequence shown here is derived from an EMBL/GenBank/DDBJ whole genome shotgun (WGS) entry which is preliminary data.</text>
</comment>
<dbReference type="Pfam" id="PF07715">
    <property type="entry name" value="Plug"/>
    <property type="match status" value="1"/>
</dbReference>
<evidence type="ECO:0000313" key="16">
    <source>
        <dbReference type="Proteomes" id="UP000274695"/>
    </source>
</evidence>
<evidence type="ECO:0000256" key="11">
    <source>
        <dbReference type="PROSITE-ProRule" id="PRU01360"/>
    </source>
</evidence>
<dbReference type="Pfam" id="PF07660">
    <property type="entry name" value="STN"/>
    <property type="match status" value="1"/>
</dbReference>
<evidence type="ECO:0000256" key="8">
    <source>
        <dbReference type="ARBA" id="ARBA00023077"/>
    </source>
</evidence>
<dbReference type="InterPro" id="IPR039426">
    <property type="entry name" value="TonB-dep_rcpt-like"/>
</dbReference>
<evidence type="ECO:0000256" key="3">
    <source>
        <dbReference type="ARBA" id="ARBA00022448"/>
    </source>
</evidence>
<feature type="domain" description="Secretin/TonB short N-terminal" evidence="14">
    <location>
        <begin position="56"/>
        <end position="107"/>
    </location>
</feature>
<organism evidence="15 16">
    <name type="scientific">Zhongshania marina</name>
    <dbReference type="NCBI Taxonomy" id="2304603"/>
    <lineage>
        <taxon>Bacteria</taxon>
        <taxon>Pseudomonadati</taxon>
        <taxon>Pseudomonadota</taxon>
        <taxon>Gammaproteobacteria</taxon>
        <taxon>Cellvibrionales</taxon>
        <taxon>Spongiibacteraceae</taxon>
        <taxon>Zhongshania</taxon>
    </lineage>
</organism>
<keyword evidence="8 12" id="KW-0798">TonB box</keyword>
<evidence type="ECO:0000256" key="10">
    <source>
        <dbReference type="ARBA" id="ARBA00023237"/>
    </source>
</evidence>
<keyword evidence="5" id="KW-0410">Iron transport</keyword>
<feature type="signal peptide" evidence="13">
    <location>
        <begin position="1"/>
        <end position="27"/>
    </location>
</feature>